<accession>A0AAD4NEA5</accession>
<reference evidence="1" key="1">
    <citation type="submission" date="2022-01" db="EMBL/GenBank/DDBJ databases">
        <title>Genome Sequence Resource for Two Populations of Ditylenchus destructor, the Migratory Endoparasitic Phytonematode.</title>
        <authorList>
            <person name="Zhang H."/>
            <person name="Lin R."/>
            <person name="Xie B."/>
        </authorList>
    </citation>
    <scope>NUCLEOTIDE SEQUENCE</scope>
    <source>
        <strain evidence="1">BazhouSP</strain>
    </source>
</reference>
<evidence type="ECO:0008006" key="3">
    <source>
        <dbReference type="Google" id="ProtNLM"/>
    </source>
</evidence>
<gene>
    <name evidence="1" type="ORF">DdX_02484</name>
</gene>
<sequence>MIFLDVFEFFNRRQLIEYSAICRHFHGIIQQGFSKRAPYLLLNTLSYCSDHWSLISNNKCRHIPLDESSAFSKWLSRNKFVRCTRFTFESNVNASIVVILKWIAHLLDGAIVCIVQIPTISDVLSTDAAEALARSSVLLINHNGCLAHLKALMTENCYDITLTDFTYLQENVLPIERISKFLTARVSGNELKRRLRIHTSTEPNAAQCIYIIEAVKEKFLESTQPHDLEFVWKYFGKRWICTYMYVENLRTNQYLRLIHESSCDVGDLNSFQLATGYLDGIL</sequence>
<keyword evidence="2" id="KW-1185">Reference proteome</keyword>
<proteinExistence type="predicted"/>
<evidence type="ECO:0000313" key="2">
    <source>
        <dbReference type="Proteomes" id="UP001201812"/>
    </source>
</evidence>
<dbReference type="EMBL" id="JAKKPZ010000002">
    <property type="protein sequence ID" value="KAI1725804.1"/>
    <property type="molecule type" value="Genomic_DNA"/>
</dbReference>
<dbReference type="Proteomes" id="UP001201812">
    <property type="component" value="Unassembled WGS sequence"/>
</dbReference>
<name>A0AAD4NEA5_9BILA</name>
<comment type="caution">
    <text evidence="1">The sequence shown here is derived from an EMBL/GenBank/DDBJ whole genome shotgun (WGS) entry which is preliminary data.</text>
</comment>
<evidence type="ECO:0000313" key="1">
    <source>
        <dbReference type="EMBL" id="KAI1725804.1"/>
    </source>
</evidence>
<protein>
    <recommendedName>
        <fullName evidence="3">F-box domain-containing protein</fullName>
    </recommendedName>
</protein>
<dbReference type="AlphaFoldDB" id="A0AAD4NEA5"/>
<organism evidence="1 2">
    <name type="scientific">Ditylenchus destructor</name>
    <dbReference type="NCBI Taxonomy" id="166010"/>
    <lineage>
        <taxon>Eukaryota</taxon>
        <taxon>Metazoa</taxon>
        <taxon>Ecdysozoa</taxon>
        <taxon>Nematoda</taxon>
        <taxon>Chromadorea</taxon>
        <taxon>Rhabditida</taxon>
        <taxon>Tylenchina</taxon>
        <taxon>Tylenchomorpha</taxon>
        <taxon>Sphaerularioidea</taxon>
        <taxon>Anguinidae</taxon>
        <taxon>Anguininae</taxon>
        <taxon>Ditylenchus</taxon>
    </lineage>
</organism>